<dbReference type="EMBL" id="PHWZ01000005">
    <property type="protein sequence ID" value="TEY86646.1"/>
    <property type="molecule type" value="Genomic_DNA"/>
</dbReference>
<dbReference type="Proteomes" id="UP000297299">
    <property type="component" value="Unassembled WGS sequence"/>
</dbReference>
<reference evidence="4 5" key="1">
    <citation type="submission" date="2017-11" db="EMBL/GenBank/DDBJ databases">
        <title>Comparative genomics of Botrytis spp.</title>
        <authorList>
            <person name="Valero-Jimenez C.A."/>
            <person name="Tapia P."/>
            <person name="Veloso J."/>
            <person name="Silva-Moreno E."/>
            <person name="Staats M."/>
            <person name="Valdes J.H."/>
            <person name="Van Kan J.A.L."/>
        </authorList>
    </citation>
    <scope>NUCLEOTIDE SEQUENCE [LARGE SCALE GENOMIC DNA]</scope>
    <source>
        <strain evidence="4 5">MUCL2830</strain>
    </source>
</reference>
<evidence type="ECO:0000313" key="5">
    <source>
        <dbReference type="Proteomes" id="UP000297299"/>
    </source>
</evidence>
<dbReference type="STRING" id="38488.A0A4Y8DH78"/>
<dbReference type="OrthoDB" id="4499262at2759"/>
<organism evidence="4 5">
    <name type="scientific">Botryotinia calthae</name>
    <dbReference type="NCBI Taxonomy" id="38488"/>
    <lineage>
        <taxon>Eukaryota</taxon>
        <taxon>Fungi</taxon>
        <taxon>Dikarya</taxon>
        <taxon>Ascomycota</taxon>
        <taxon>Pezizomycotina</taxon>
        <taxon>Leotiomycetes</taxon>
        <taxon>Helotiales</taxon>
        <taxon>Sclerotiniaceae</taxon>
        <taxon>Botryotinia</taxon>
    </lineage>
</organism>
<evidence type="ECO:0000313" key="4">
    <source>
        <dbReference type="EMBL" id="TEY86646.1"/>
    </source>
</evidence>
<keyword evidence="5" id="KW-1185">Reference proteome</keyword>
<feature type="chain" id="PRO_5021264872" description="Mid2 domain-containing protein" evidence="3">
    <location>
        <begin position="31"/>
        <end position="277"/>
    </location>
</feature>
<keyword evidence="2" id="KW-0472">Membrane</keyword>
<keyword evidence="2" id="KW-1133">Transmembrane helix</keyword>
<evidence type="ECO:0000256" key="1">
    <source>
        <dbReference type="SAM" id="MobiDB-lite"/>
    </source>
</evidence>
<feature type="transmembrane region" description="Helical" evidence="2">
    <location>
        <begin position="168"/>
        <end position="189"/>
    </location>
</feature>
<comment type="caution">
    <text evidence="4">The sequence shown here is derived from an EMBL/GenBank/DDBJ whole genome shotgun (WGS) entry which is preliminary data.</text>
</comment>
<evidence type="ECO:0008006" key="6">
    <source>
        <dbReference type="Google" id="ProtNLM"/>
    </source>
</evidence>
<feature type="region of interest" description="Disordered" evidence="1">
    <location>
        <begin position="199"/>
        <end position="240"/>
    </location>
</feature>
<gene>
    <name evidence="4" type="ORF">BOTCAL_0005g00640</name>
</gene>
<sequence length="277" mass="28483">MSISISIFSRSLWLLMFLGLGFMNVVQVRGHFGAVRVENEGNLLSPRYYMGLSEGRLLERGSGICESGFHSSGSSGCAVTISSSSTPALVSIVPSGCTTNQFACASSMGGGCCDDGFGCTVLSGTNYCAATTGTGSAIRTGSNGILATGSSDANSTSSNHGLSTGAKAGIGVAVALLVLACVGACIYFFTIHRRRALHSNSSSHPDMDIPPAAMSQLSGSRISRKSESKAGSKISKRPGVGLFWDDDGAQWTVYGECGDESRAGESCRSSGYAAESE</sequence>
<protein>
    <recommendedName>
        <fullName evidence="6">Mid2 domain-containing protein</fullName>
    </recommendedName>
</protein>
<evidence type="ECO:0000256" key="2">
    <source>
        <dbReference type="SAM" id="Phobius"/>
    </source>
</evidence>
<feature type="signal peptide" evidence="3">
    <location>
        <begin position="1"/>
        <end position="30"/>
    </location>
</feature>
<keyword evidence="3" id="KW-0732">Signal</keyword>
<dbReference type="AlphaFoldDB" id="A0A4Y8DH78"/>
<evidence type="ECO:0000256" key="3">
    <source>
        <dbReference type="SAM" id="SignalP"/>
    </source>
</evidence>
<proteinExistence type="predicted"/>
<accession>A0A4Y8DH78</accession>
<keyword evidence="2" id="KW-0812">Transmembrane</keyword>
<name>A0A4Y8DH78_9HELO</name>